<dbReference type="Proteomes" id="UP000191931">
    <property type="component" value="Unassembled WGS sequence"/>
</dbReference>
<protein>
    <submittedName>
        <fullName evidence="1">Uncharacterized protein</fullName>
    </submittedName>
</protein>
<evidence type="ECO:0000313" key="1">
    <source>
        <dbReference type="EMBL" id="SLM31896.1"/>
    </source>
</evidence>
<reference evidence="1 2" key="1">
    <citation type="submission" date="2017-03" db="EMBL/GenBank/DDBJ databases">
        <authorList>
            <person name="Afonso C.L."/>
            <person name="Miller P.J."/>
            <person name="Scott M.A."/>
            <person name="Spackman E."/>
            <person name="Goraichik I."/>
            <person name="Dimitrov K.M."/>
            <person name="Suarez D.L."/>
            <person name="Swayne D.E."/>
        </authorList>
    </citation>
    <scope>NUCLEOTIDE SEQUENCE [LARGE SCALE GENOMIC DNA]</scope>
    <source>
        <strain evidence="1">PRJEB14757</strain>
    </source>
</reference>
<evidence type="ECO:0000313" key="2">
    <source>
        <dbReference type="Proteomes" id="UP000191931"/>
    </source>
</evidence>
<name>A0A1W1HHH4_9BACT</name>
<sequence>MAGEGEKGKVISGSFLKYQKIRLKNEIYFKKDNSTYFYHHNFLSSSTVSRRDF</sequence>
<organism evidence="1 2">
    <name type="scientific">Desulfamplus magnetovallimortis</name>
    <dbReference type="NCBI Taxonomy" id="1246637"/>
    <lineage>
        <taxon>Bacteria</taxon>
        <taxon>Pseudomonadati</taxon>
        <taxon>Thermodesulfobacteriota</taxon>
        <taxon>Desulfobacteria</taxon>
        <taxon>Desulfobacterales</taxon>
        <taxon>Desulfobacteraceae</taxon>
        <taxon>Desulfamplus</taxon>
    </lineage>
</organism>
<dbReference type="EMBL" id="FWEV01000292">
    <property type="protein sequence ID" value="SLM31896.1"/>
    <property type="molecule type" value="Genomic_DNA"/>
</dbReference>
<proteinExistence type="predicted"/>
<accession>A0A1W1HHH4</accession>
<dbReference type="AlphaFoldDB" id="A0A1W1HHH4"/>
<gene>
    <name evidence="1" type="ORF">MTBBW1_50019</name>
</gene>
<keyword evidence="2" id="KW-1185">Reference proteome</keyword>